<evidence type="ECO:0000313" key="2">
    <source>
        <dbReference type="Proteomes" id="UP000299367"/>
    </source>
</evidence>
<dbReference type="EMBL" id="BJCF01000022">
    <property type="protein sequence ID" value="GCL42559.1"/>
    <property type="molecule type" value="Genomic_DNA"/>
</dbReference>
<dbReference type="RefSeq" id="WP_236097131.1">
    <property type="nucleotide sequence ID" value="NZ_BJCF01000022.1"/>
</dbReference>
<proteinExistence type="predicted"/>
<organism evidence="1 2">
    <name type="scientific">Dolichospermum planctonicum</name>
    <dbReference type="NCBI Taxonomy" id="136072"/>
    <lineage>
        <taxon>Bacteria</taxon>
        <taxon>Bacillati</taxon>
        <taxon>Cyanobacteriota</taxon>
        <taxon>Cyanophyceae</taxon>
        <taxon>Nostocales</taxon>
        <taxon>Aphanizomenonaceae</taxon>
        <taxon>Dolichospermum</taxon>
    </lineage>
</organism>
<protein>
    <recommendedName>
        <fullName evidence="3">DUF2281 domain-containing protein</fullName>
    </recommendedName>
</protein>
<accession>A0A480ACN0</accession>
<gene>
    <name evidence="1" type="ORF">NIES80_22650</name>
</gene>
<evidence type="ECO:0000313" key="1">
    <source>
        <dbReference type="EMBL" id="GCL42559.1"/>
    </source>
</evidence>
<evidence type="ECO:0008006" key="3">
    <source>
        <dbReference type="Google" id="ProtNLM"/>
    </source>
</evidence>
<reference evidence="2" key="1">
    <citation type="submission" date="2019-02" db="EMBL/GenBank/DDBJ databases">
        <title>Draft genome sequence of Dolichospermum planctonicum NIES-80.</title>
        <authorList>
            <person name="Yamaguchi H."/>
            <person name="Suzuki S."/>
            <person name="Kawachi M."/>
        </authorList>
    </citation>
    <scope>NUCLEOTIDE SEQUENCE [LARGE SCALE GENOMIC DNA]</scope>
    <source>
        <strain evidence="2">NIES-80</strain>
    </source>
</reference>
<dbReference type="AlphaFoldDB" id="A0A480ACN0"/>
<sequence>MSIREQLINEISQTPDILIREVLDFLLFIKSRANQEIKGKNNSHNSDFPSLLNFIDQINSETPTADNLQLPRDLSKNLDQCKLSEFFRQSPLAEVAEELEKAYREASAENDPTWEITIGDGLTDETW</sequence>
<comment type="caution">
    <text evidence="1">The sequence shown here is derived from an EMBL/GenBank/DDBJ whole genome shotgun (WGS) entry which is preliminary data.</text>
</comment>
<name>A0A480ACN0_9CYAN</name>
<dbReference type="Proteomes" id="UP000299367">
    <property type="component" value="Unassembled WGS sequence"/>
</dbReference>